<dbReference type="CDD" id="cd19100">
    <property type="entry name" value="AKR_unchar"/>
    <property type="match status" value="1"/>
</dbReference>
<proteinExistence type="predicted"/>
<dbReference type="AlphaFoldDB" id="A0A1T5DYT0"/>
<dbReference type="PRINTS" id="PR00069">
    <property type="entry name" value="ALDKETRDTASE"/>
</dbReference>
<evidence type="ECO:0000259" key="1">
    <source>
        <dbReference type="Pfam" id="PF00248"/>
    </source>
</evidence>
<dbReference type="PANTHER" id="PTHR43312">
    <property type="entry name" value="D-THREO-ALDOSE 1-DEHYDROGENASE"/>
    <property type="match status" value="1"/>
</dbReference>
<sequence length="336" mass="37470">MAEYLVLNYILHFQSIKYDPMKRREFIHAAALGSLALSIPQVRAFGSTWSNNFELPKRVLGRTGERVSTIAFGGIMLNDHSPEFAKEIVSKAIELGVTYFDVAPSYGNAEAKLGPALKPYRKNCFLACKTHERGSEGAEKTLNQSLTYLETDYFDLFQLHAITTRDDVEKAFAPGGAMEVIEKAKQDGKIRYVGFSAHSVEAALLAMEKYDFDTAMFPLNFACWNAGDFGPQIYEKALSRNMGVIALKAMALTANKPGQEKYDKNVWYQPVTDEETMKLALKFTLSKEIATAIPPGKSTLFLKAIEFMKDYKPITPLESEKLMALAAQTPPLFANK</sequence>
<dbReference type="PANTHER" id="PTHR43312:SF1">
    <property type="entry name" value="NADP-DEPENDENT OXIDOREDUCTASE DOMAIN-CONTAINING PROTEIN"/>
    <property type="match status" value="1"/>
</dbReference>
<evidence type="ECO:0000313" key="3">
    <source>
        <dbReference type="Proteomes" id="UP000190852"/>
    </source>
</evidence>
<dbReference type="GO" id="GO:0016491">
    <property type="term" value="F:oxidoreductase activity"/>
    <property type="evidence" value="ECO:0007669"/>
    <property type="project" value="InterPro"/>
</dbReference>
<gene>
    <name evidence="2" type="ORF">SAMN05660349_02697</name>
</gene>
<protein>
    <submittedName>
        <fullName evidence="2">Predicted oxidoreductase of the aldo/keto reductase family</fullName>
    </submittedName>
</protein>
<dbReference type="EMBL" id="FUYQ01000022">
    <property type="protein sequence ID" value="SKB76673.1"/>
    <property type="molecule type" value="Genomic_DNA"/>
</dbReference>
<reference evidence="3" key="1">
    <citation type="submission" date="2017-02" db="EMBL/GenBank/DDBJ databases">
        <authorList>
            <person name="Varghese N."/>
            <person name="Submissions S."/>
        </authorList>
    </citation>
    <scope>NUCLEOTIDE SEQUENCE [LARGE SCALE GENOMIC DNA]</scope>
    <source>
        <strain evidence="3">DSM 24967</strain>
    </source>
</reference>
<dbReference type="InterPro" id="IPR053135">
    <property type="entry name" value="AKR2_Oxidoreductase"/>
</dbReference>
<keyword evidence="3" id="KW-1185">Reference proteome</keyword>
<dbReference type="InterPro" id="IPR023210">
    <property type="entry name" value="NADP_OxRdtase_dom"/>
</dbReference>
<dbReference type="Proteomes" id="UP000190852">
    <property type="component" value="Unassembled WGS sequence"/>
</dbReference>
<dbReference type="SUPFAM" id="SSF51430">
    <property type="entry name" value="NAD(P)-linked oxidoreductase"/>
    <property type="match status" value="1"/>
</dbReference>
<feature type="domain" description="NADP-dependent oxidoreductase" evidence="1">
    <location>
        <begin position="70"/>
        <end position="252"/>
    </location>
</feature>
<organism evidence="2 3">
    <name type="scientific">Parabacteroides chartae</name>
    <dbReference type="NCBI Taxonomy" id="1037355"/>
    <lineage>
        <taxon>Bacteria</taxon>
        <taxon>Pseudomonadati</taxon>
        <taxon>Bacteroidota</taxon>
        <taxon>Bacteroidia</taxon>
        <taxon>Bacteroidales</taxon>
        <taxon>Tannerellaceae</taxon>
        <taxon>Parabacteroides</taxon>
    </lineage>
</organism>
<name>A0A1T5DYT0_9BACT</name>
<dbReference type="InterPro" id="IPR036812">
    <property type="entry name" value="NAD(P)_OxRdtase_dom_sf"/>
</dbReference>
<accession>A0A1T5DYT0</accession>
<dbReference type="Pfam" id="PF00248">
    <property type="entry name" value="Aldo_ket_red"/>
    <property type="match status" value="1"/>
</dbReference>
<dbReference type="Gene3D" id="3.20.20.100">
    <property type="entry name" value="NADP-dependent oxidoreductase domain"/>
    <property type="match status" value="1"/>
</dbReference>
<evidence type="ECO:0000313" key="2">
    <source>
        <dbReference type="EMBL" id="SKB76673.1"/>
    </source>
</evidence>
<dbReference type="InterPro" id="IPR020471">
    <property type="entry name" value="AKR"/>
</dbReference>